<name>A0A8T2T5L7_CERRI</name>
<evidence type="ECO:0000313" key="2">
    <source>
        <dbReference type="Proteomes" id="UP000825935"/>
    </source>
</evidence>
<reference evidence="1" key="1">
    <citation type="submission" date="2021-08" db="EMBL/GenBank/DDBJ databases">
        <title>WGS assembly of Ceratopteris richardii.</title>
        <authorList>
            <person name="Marchant D.B."/>
            <person name="Chen G."/>
            <person name="Jenkins J."/>
            <person name="Shu S."/>
            <person name="Leebens-Mack J."/>
            <person name="Grimwood J."/>
            <person name="Schmutz J."/>
            <person name="Soltis P."/>
            <person name="Soltis D."/>
            <person name="Chen Z.-H."/>
        </authorList>
    </citation>
    <scope>NUCLEOTIDE SEQUENCE</scope>
    <source>
        <strain evidence="1">Whitten #5841</strain>
        <tissue evidence="1">Leaf</tissue>
    </source>
</reference>
<accession>A0A8T2T5L7</accession>
<gene>
    <name evidence="1" type="ORF">KP509_15G010200</name>
</gene>
<dbReference type="EMBL" id="CM035420">
    <property type="protein sequence ID" value="KAH7404098.1"/>
    <property type="molecule type" value="Genomic_DNA"/>
</dbReference>
<sequence length="128" mass="15312">MEKDLHAMLDKLGALEGMVEETNTLKGITETLAEHSKKGFQEVNRRIGGVEWRGDELEKKLENLEGRRCQELGLVEKFVEIEQKHKDGYKELERKHMMLREKIERLSKLFERIEMLFKKMKRGLRRWN</sequence>
<evidence type="ECO:0000313" key="1">
    <source>
        <dbReference type="EMBL" id="KAH7404098.1"/>
    </source>
</evidence>
<protein>
    <submittedName>
        <fullName evidence="1">Uncharacterized protein</fullName>
    </submittedName>
</protein>
<dbReference type="SUPFAM" id="SSF57997">
    <property type="entry name" value="Tropomyosin"/>
    <property type="match status" value="1"/>
</dbReference>
<keyword evidence="2" id="KW-1185">Reference proteome</keyword>
<dbReference type="Proteomes" id="UP000825935">
    <property type="component" value="Chromosome 15"/>
</dbReference>
<proteinExistence type="predicted"/>
<comment type="caution">
    <text evidence="1">The sequence shown here is derived from an EMBL/GenBank/DDBJ whole genome shotgun (WGS) entry which is preliminary data.</text>
</comment>
<organism evidence="1 2">
    <name type="scientific">Ceratopteris richardii</name>
    <name type="common">Triangle waterfern</name>
    <dbReference type="NCBI Taxonomy" id="49495"/>
    <lineage>
        <taxon>Eukaryota</taxon>
        <taxon>Viridiplantae</taxon>
        <taxon>Streptophyta</taxon>
        <taxon>Embryophyta</taxon>
        <taxon>Tracheophyta</taxon>
        <taxon>Polypodiopsida</taxon>
        <taxon>Polypodiidae</taxon>
        <taxon>Polypodiales</taxon>
        <taxon>Pteridineae</taxon>
        <taxon>Pteridaceae</taxon>
        <taxon>Parkerioideae</taxon>
        <taxon>Ceratopteris</taxon>
    </lineage>
</organism>
<dbReference type="AlphaFoldDB" id="A0A8T2T5L7"/>